<organism evidence="4 5">
    <name type="scientific">Dunaliella salina</name>
    <name type="common">Green alga</name>
    <name type="synonym">Protococcus salinus</name>
    <dbReference type="NCBI Taxonomy" id="3046"/>
    <lineage>
        <taxon>Eukaryota</taxon>
        <taxon>Viridiplantae</taxon>
        <taxon>Chlorophyta</taxon>
        <taxon>core chlorophytes</taxon>
        <taxon>Chlorophyceae</taxon>
        <taxon>CS clade</taxon>
        <taxon>Chlamydomonadales</taxon>
        <taxon>Dunaliellaceae</taxon>
        <taxon>Dunaliella</taxon>
    </lineage>
</organism>
<dbReference type="SMART" id="SM00228">
    <property type="entry name" value="PDZ"/>
    <property type="match status" value="1"/>
</dbReference>
<accession>A0ABQ7GYD2</accession>
<keyword evidence="5" id="KW-1185">Reference proteome</keyword>
<evidence type="ECO:0000313" key="5">
    <source>
        <dbReference type="Proteomes" id="UP000815325"/>
    </source>
</evidence>
<dbReference type="PANTHER" id="PTHR43343:SF2">
    <property type="entry name" value="PDZ DOMAIN-CONTAINING PROTEIN"/>
    <property type="match status" value="1"/>
</dbReference>
<dbReference type="PANTHER" id="PTHR43343">
    <property type="entry name" value="PEPTIDASE S12"/>
    <property type="match status" value="1"/>
</dbReference>
<dbReference type="SUPFAM" id="SSF50156">
    <property type="entry name" value="PDZ domain-like"/>
    <property type="match status" value="1"/>
</dbReference>
<keyword evidence="1" id="KW-0645">Protease</keyword>
<dbReference type="InterPro" id="IPR001478">
    <property type="entry name" value="PDZ"/>
</dbReference>
<evidence type="ECO:0000259" key="3">
    <source>
        <dbReference type="PROSITE" id="PS50106"/>
    </source>
</evidence>
<dbReference type="Pfam" id="PF13180">
    <property type="entry name" value="PDZ_2"/>
    <property type="match status" value="1"/>
</dbReference>
<dbReference type="CDD" id="cd00990">
    <property type="entry name" value="cpPDZ_AtDEGP1-like"/>
    <property type="match status" value="1"/>
</dbReference>
<dbReference type="PROSITE" id="PS50106">
    <property type="entry name" value="PDZ"/>
    <property type="match status" value="1"/>
</dbReference>
<dbReference type="InterPro" id="IPR051201">
    <property type="entry name" value="Chloro_Bact_Ser_Proteases"/>
</dbReference>
<dbReference type="Gene3D" id="2.30.42.10">
    <property type="match status" value="1"/>
</dbReference>
<feature type="domain" description="PDZ" evidence="3">
    <location>
        <begin position="1"/>
        <end position="97"/>
    </location>
</feature>
<dbReference type="EMBL" id="MU069538">
    <property type="protein sequence ID" value="KAF5839614.1"/>
    <property type="molecule type" value="Genomic_DNA"/>
</dbReference>
<protein>
    <recommendedName>
        <fullName evidence="3">PDZ domain-containing protein</fullName>
    </recommendedName>
</protein>
<evidence type="ECO:0000256" key="2">
    <source>
        <dbReference type="ARBA" id="ARBA00022801"/>
    </source>
</evidence>
<reference evidence="4" key="1">
    <citation type="submission" date="2017-08" db="EMBL/GenBank/DDBJ databases">
        <authorList>
            <person name="Polle J.E."/>
            <person name="Barry K."/>
            <person name="Cushman J."/>
            <person name="Schmutz J."/>
            <person name="Tran D."/>
            <person name="Hathwaick L.T."/>
            <person name="Yim W.C."/>
            <person name="Jenkins J."/>
            <person name="Mckie-Krisberg Z.M."/>
            <person name="Prochnik S."/>
            <person name="Lindquist E."/>
            <person name="Dockter R.B."/>
            <person name="Adam C."/>
            <person name="Molina H."/>
            <person name="Bunkerborg J."/>
            <person name="Jin E."/>
            <person name="Buchheim M."/>
            <person name="Magnuson J."/>
        </authorList>
    </citation>
    <scope>NUCLEOTIDE SEQUENCE</scope>
    <source>
        <strain evidence="4">CCAP 19/18</strain>
    </source>
</reference>
<sequence>MGTARPSRPTLGVTLAPPQVLAALGQEGVLVLEVPPGSPGVAAGLRHTHRDIFGDVILGDVIVGLDGKSVRSSADLFSALDAHRAGDRVRLDILRDGRATSLTVVLGERGVAGMLEE</sequence>
<name>A0ABQ7GYD2_DUNSA</name>
<comment type="caution">
    <text evidence="4">The sequence shown here is derived from an EMBL/GenBank/DDBJ whole genome shotgun (WGS) entry which is preliminary data.</text>
</comment>
<keyword evidence="2" id="KW-0378">Hydrolase</keyword>
<dbReference type="InterPro" id="IPR039382">
    <property type="entry name" value="DEGP1/8_PDZ_dom"/>
</dbReference>
<gene>
    <name evidence="4" type="ORF">DUNSADRAFT_393</name>
</gene>
<dbReference type="InterPro" id="IPR036034">
    <property type="entry name" value="PDZ_sf"/>
</dbReference>
<evidence type="ECO:0000256" key="1">
    <source>
        <dbReference type="ARBA" id="ARBA00022670"/>
    </source>
</evidence>
<proteinExistence type="predicted"/>
<evidence type="ECO:0000313" key="4">
    <source>
        <dbReference type="EMBL" id="KAF5839614.1"/>
    </source>
</evidence>
<dbReference type="Proteomes" id="UP000815325">
    <property type="component" value="Unassembled WGS sequence"/>
</dbReference>